<dbReference type="Gene3D" id="3.40.30.10">
    <property type="entry name" value="Glutaredoxin"/>
    <property type="match status" value="1"/>
</dbReference>
<gene>
    <name evidence="2" type="ORF">METZ01_LOCUS138296</name>
</gene>
<dbReference type="Pfam" id="PF13417">
    <property type="entry name" value="GST_N_3"/>
    <property type="match status" value="1"/>
</dbReference>
<proteinExistence type="predicted"/>
<feature type="domain" description="GST N-terminal" evidence="1">
    <location>
        <begin position="2"/>
        <end position="64"/>
    </location>
</feature>
<feature type="non-terminal residue" evidence="2">
    <location>
        <position position="1"/>
    </location>
</feature>
<evidence type="ECO:0000259" key="1">
    <source>
        <dbReference type="Pfam" id="PF13417"/>
    </source>
</evidence>
<dbReference type="AlphaFoldDB" id="A0A381Z9B1"/>
<accession>A0A381Z9B1</accession>
<reference evidence="2" key="1">
    <citation type="submission" date="2018-05" db="EMBL/GenBank/DDBJ databases">
        <authorList>
            <person name="Lanie J.A."/>
            <person name="Ng W.-L."/>
            <person name="Kazmierczak K.M."/>
            <person name="Andrzejewski T.M."/>
            <person name="Davidsen T.M."/>
            <person name="Wayne K.J."/>
            <person name="Tettelin H."/>
            <person name="Glass J.I."/>
            <person name="Rusch D."/>
            <person name="Podicherti R."/>
            <person name="Tsui H.-C.T."/>
            <person name="Winkler M.E."/>
        </authorList>
    </citation>
    <scope>NUCLEOTIDE SEQUENCE</scope>
</reference>
<protein>
    <recommendedName>
        <fullName evidence="1">GST N-terminal domain-containing protein</fullName>
    </recommendedName>
</protein>
<dbReference type="InterPro" id="IPR004045">
    <property type="entry name" value="Glutathione_S-Trfase_N"/>
</dbReference>
<dbReference type="Gene3D" id="1.20.1050.10">
    <property type="match status" value="1"/>
</dbReference>
<organism evidence="2">
    <name type="scientific">marine metagenome</name>
    <dbReference type="NCBI Taxonomy" id="408172"/>
    <lineage>
        <taxon>unclassified sequences</taxon>
        <taxon>metagenomes</taxon>
        <taxon>ecological metagenomes</taxon>
    </lineage>
</organism>
<dbReference type="InterPro" id="IPR036249">
    <property type="entry name" value="Thioredoxin-like_sf"/>
</dbReference>
<sequence length="154" mass="18407">VKVRSYFRYKNIPHTWIVRDQTTQKEYNKYAKIQIVPLVITPENKGLQDSTPIIQLMEKQHPDNTIAPKEIHTAFVSRLLEEYADEWMVKCMFHYRWRYPEDQVSAASRFAELFTPTWINRIPIANRVFKKYAAATFRKRQKSRLWVVGSNENT</sequence>
<name>A0A381Z9B1_9ZZZZ</name>
<dbReference type="SUPFAM" id="SSF52833">
    <property type="entry name" value="Thioredoxin-like"/>
    <property type="match status" value="1"/>
</dbReference>
<evidence type="ECO:0000313" key="2">
    <source>
        <dbReference type="EMBL" id="SVA85442.1"/>
    </source>
</evidence>
<feature type="non-terminal residue" evidence="2">
    <location>
        <position position="154"/>
    </location>
</feature>
<dbReference type="EMBL" id="UINC01020321">
    <property type="protein sequence ID" value="SVA85442.1"/>
    <property type="molecule type" value="Genomic_DNA"/>
</dbReference>